<evidence type="ECO:0000313" key="2">
    <source>
        <dbReference type="EMBL" id="UQT54222.1"/>
    </source>
</evidence>
<proteinExistence type="predicted"/>
<dbReference type="InterPro" id="IPR001466">
    <property type="entry name" value="Beta-lactam-related"/>
</dbReference>
<organism evidence="2 3">
    <name type="scientific">Streptomyces durmitorensis</name>
    <dbReference type="NCBI Taxonomy" id="319947"/>
    <lineage>
        <taxon>Bacteria</taxon>
        <taxon>Bacillati</taxon>
        <taxon>Actinomycetota</taxon>
        <taxon>Actinomycetes</taxon>
        <taxon>Kitasatosporales</taxon>
        <taxon>Streptomycetaceae</taxon>
        <taxon>Streptomyces</taxon>
    </lineage>
</organism>
<feature type="domain" description="Beta-lactamase-related" evidence="1">
    <location>
        <begin position="4"/>
        <end position="377"/>
    </location>
</feature>
<keyword evidence="3" id="KW-1185">Reference proteome</keyword>
<gene>
    <name evidence="2" type="ORF">M4V62_03520</name>
</gene>
<dbReference type="SUPFAM" id="SSF56601">
    <property type="entry name" value="beta-lactamase/transpeptidase-like"/>
    <property type="match status" value="1"/>
</dbReference>
<reference evidence="2 3" key="1">
    <citation type="submission" date="2022-05" db="EMBL/GenBank/DDBJ databases">
        <authorList>
            <person name="Zhou X."/>
            <person name="Li K."/>
            <person name="Man Y."/>
        </authorList>
    </citation>
    <scope>NUCLEOTIDE SEQUENCE [LARGE SCALE GENOMIC DNA]</scope>
    <source>
        <strain evidence="2 3">MS405</strain>
    </source>
</reference>
<dbReference type="InterPro" id="IPR012338">
    <property type="entry name" value="Beta-lactam/transpept-like"/>
</dbReference>
<name>A0ABY4PM89_9ACTN</name>
<dbReference type="Proteomes" id="UP000829992">
    <property type="component" value="Chromosome"/>
</dbReference>
<dbReference type="Gene3D" id="3.40.710.10">
    <property type="entry name" value="DD-peptidase/beta-lactamase superfamily"/>
    <property type="match status" value="1"/>
</dbReference>
<sequence>MADLRRTLETHVNNGSVAGAVGLVARGDRVEEVAAVGSVDAEGTAPMARDSIFRIASLTKPVTAAAVMMLVEEGRIALDDPVGEWLPELASPSVVRAPDSPVDDVVPAVRPITVFHLLASRAGYGFPSDFSLPALAPLFSELKQGPPQPRAVPAPDAWMAALSHIPLLHQPGDGWLYNLSSDLQGVLISRVTGVPLPDYLAERIFEPLGMTDTAFFVPPGKLDRFTSYYAAGPEAGPERDPETGLELLDAARGQWSTPPAFPSGAGGLVGTVDDWLAFGRMLLAEGTAPDGQQLLTPDAVRQMTTNQLTTRERESAGLFLEGMGWGFGGAVDVEAVEPWSVPGRYGWVGGTGTTAHITPSTGAVTVMYSQLQLGGPSFPELMRDFWRYAAGA</sequence>
<dbReference type="PANTHER" id="PTHR43283">
    <property type="entry name" value="BETA-LACTAMASE-RELATED"/>
    <property type="match status" value="1"/>
</dbReference>
<evidence type="ECO:0000313" key="3">
    <source>
        <dbReference type="Proteomes" id="UP000829992"/>
    </source>
</evidence>
<dbReference type="EMBL" id="CP097289">
    <property type="protein sequence ID" value="UQT54222.1"/>
    <property type="molecule type" value="Genomic_DNA"/>
</dbReference>
<dbReference type="RefSeq" id="WP_249585719.1">
    <property type="nucleotide sequence ID" value="NZ_BAAAQL010000002.1"/>
</dbReference>
<evidence type="ECO:0000259" key="1">
    <source>
        <dbReference type="Pfam" id="PF00144"/>
    </source>
</evidence>
<dbReference type="Pfam" id="PF00144">
    <property type="entry name" value="Beta-lactamase"/>
    <property type="match status" value="1"/>
</dbReference>
<dbReference type="InterPro" id="IPR050789">
    <property type="entry name" value="Diverse_Enzym_Activities"/>
</dbReference>
<protein>
    <submittedName>
        <fullName evidence="2">Beta-lactamase family protein</fullName>
    </submittedName>
</protein>
<dbReference type="PANTHER" id="PTHR43283:SF3">
    <property type="entry name" value="BETA-LACTAMASE FAMILY PROTEIN (AFU_ORTHOLOGUE AFUA_5G07500)"/>
    <property type="match status" value="1"/>
</dbReference>
<accession>A0ABY4PM89</accession>